<reference evidence="3" key="1">
    <citation type="submission" date="2020-06" db="EMBL/GenBank/DDBJ databases">
        <authorList>
            <person name="Li T."/>
            <person name="Hu X."/>
            <person name="Zhang T."/>
            <person name="Song X."/>
            <person name="Zhang H."/>
            <person name="Dai N."/>
            <person name="Sheng W."/>
            <person name="Hou X."/>
            <person name="Wei L."/>
        </authorList>
    </citation>
    <scope>NUCLEOTIDE SEQUENCE</scope>
    <source>
        <strain evidence="3">KEN8</strain>
        <tissue evidence="3">Leaf</tissue>
    </source>
</reference>
<feature type="region of interest" description="Disordered" evidence="2">
    <location>
        <begin position="1"/>
        <end position="52"/>
    </location>
</feature>
<comment type="caution">
    <text evidence="3">The sequence shown here is derived from an EMBL/GenBank/DDBJ whole genome shotgun (WGS) entry which is preliminary data.</text>
</comment>
<keyword evidence="1" id="KW-0175">Coiled coil</keyword>
<evidence type="ECO:0000313" key="3">
    <source>
        <dbReference type="EMBL" id="KAL0390804.1"/>
    </source>
</evidence>
<dbReference type="AlphaFoldDB" id="A0AAW2SEG9"/>
<gene>
    <name evidence="3" type="ORF">Scaly_0437500</name>
</gene>
<feature type="compositionally biased region" description="Basic residues" evidence="2">
    <location>
        <begin position="25"/>
        <end position="45"/>
    </location>
</feature>
<evidence type="ECO:0000256" key="1">
    <source>
        <dbReference type="SAM" id="Coils"/>
    </source>
</evidence>
<feature type="coiled-coil region" evidence="1">
    <location>
        <begin position="136"/>
        <end position="191"/>
    </location>
</feature>
<evidence type="ECO:0000256" key="2">
    <source>
        <dbReference type="SAM" id="MobiDB-lite"/>
    </source>
</evidence>
<accession>A0AAW2SEG9</accession>
<name>A0AAW2SEG9_9LAMI</name>
<sequence length="553" mass="63635">MSSTTSRRTKWHPPPPTPKILHFPLSRRTRRKQPTSTTHHRRRRSSSNPLLLMNHGYLSSRENLENHVDRGNNELNEARLVFLNSNSRVERRERVEGEYGGGGGGGNGFEEEKWMFQAEMLRAECNFLRMEREFALKKLERNRVKMERALRSAVHTLVSGRKKIFEGKNVNVLLEKEIEELSEKLEELHKSSRMKDYKVRKCSNFDKKAWILQRRLEKLGESSDDSSLKELQTLPESSTSINTSCNIDKQNCVDELRKKMEGLSKGMLDRVKEEYGSILSTTANCSIASSASTSKGIDCPNFSSFPTRQMYQEPMLDEDNRCSGRCKAIIGRIVEQVRAETEQWSQMQEMLGRVRGEMEELQASRDFWESRAHNSDNEIQSLKHAEDLQKSKAEVKLETNREVKTISGPPRKQLVMKRHVLKCHLKENQCCDGFENAKDELNMEENRVTTPTKELAPISLAKQLAKEKRMLLLWSVGKRHDSERGNTKSKRSPLRDIGNSLSLRGQNVVAQFFGNCKCNVVQLSQNDMDKPFQKSLYSNNFKLATSLMKKPPP</sequence>
<organism evidence="3">
    <name type="scientific">Sesamum calycinum</name>
    <dbReference type="NCBI Taxonomy" id="2727403"/>
    <lineage>
        <taxon>Eukaryota</taxon>
        <taxon>Viridiplantae</taxon>
        <taxon>Streptophyta</taxon>
        <taxon>Embryophyta</taxon>
        <taxon>Tracheophyta</taxon>
        <taxon>Spermatophyta</taxon>
        <taxon>Magnoliopsida</taxon>
        <taxon>eudicotyledons</taxon>
        <taxon>Gunneridae</taxon>
        <taxon>Pentapetalae</taxon>
        <taxon>asterids</taxon>
        <taxon>lamiids</taxon>
        <taxon>Lamiales</taxon>
        <taxon>Pedaliaceae</taxon>
        <taxon>Sesamum</taxon>
    </lineage>
</organism>
<proteinExistence type="predicted"/>
<protein>
    <submittedName>
        <fullName evidence="3">Uncharacterized protein</fullName>
    </submittedName>
</protein>
<dbReference type="PANTHER" id="PTHR35468:SF1">
    <property type="entry name" value="MYOSIN-LIKE PROTEIN"/>
    <property type="match status" value="1"/>
</dbReference>
<dbReference type="EMBL" id="JACGWM010000002">
    <property type="protein sequence ID" value="KAL0390804.1"/>
    <property type="molecule type" value="Genomic_DNA"/>
</dbReference>
<dbReference type="PANTHER" id="PTHR35468">
    <property type="entry name" value="MYOSIN-LIKE PROTEIN"/>
    <property type="match status" value="1"/>
</dbReference>
<feature type="region of interest" description="Disordered" evidence="2">
    <location>
        <begin position="479"/>
        <end position="498"/>
    </location>
</feature>
<reference evidence="3" key="2">
    <citation type="journal article" date="2024" name="Plant">
        <title>Genomic evolution and insights into agronomic trait innovations of Sesamum species.</title>
        <authorList>
            <person name="Miao H."/>
            <person name="Wang L."/>
            <person name="Qu L."/>
            <person name="Liu H."/>
            <person name="Sun Y."/>
            <person name="Le M."/>
            <person name="Wang Q."/>
            <person name="Wei S."/>
            <person name="Zheng Y."/>
            <person name="Lin W."/>
            <person name="Duan Y."/>
            <person name="Cao H."/>
            <person name="Xiong S."/>
            <person name="Wang X."/>
            <person name="Wei L."/>
            <person name="Li C."/>
            <person name="Ma Q."/>
            <person name="Ju M."/>
            <person name="Zhao R."/>
            <person name="Li G."/>
            <person name="Mu C."/>
            <person name="Tian Q."/>
            <person name="Mei H."/>
            <person name="Zhang T."/>
            <person name="Gao T."/>
            <person name="Zhang H."/>
        </authorList>
    </citation>
    <scope>NUCLEOTIDE SEQUENCE</scope>
    <source>
        <strain evidence="3">KEN8</strain>
    </source>
</reference>